<reference evidence="1 2" key="1">
    <citation type="submission" date="2018-08" db="EMBL/GenBank/DDBJ databases">
        <title>Aphanomyces genome sequencing and annotation.</title>
        <authorList>
            <person name="Minardi D."/>
            <person name="Oidtmann B."/>
            <person name="Van Der Giezen M."/>
            <person name="Studholme D.J."/>
        </authorList>
    </citation>
    <scope>NUCLEOTIDE SEQUENCE [LARGE SCALE GENOMIC DNA]</scope>
    <source>
        <strain evidence="1 2">Yx</strain>
    </source>
</reference>
<evidence type="ECO:0000313" key="1">
    <source>
        <dbReference type="EMBL" id="RHY36497.1"/>
    </source>
</evidence>
<dbReference type="Gene3D" id="1.25.40.20">
    <property type="entry name" value="Ankyrin repeat-containing domain"/>
    <property type="match status" value="2"/>
</dbReference>
<gene>
    <name evidence="1" type="ORF">DYB25_001985</name>
</gene>
<dbReference type="PANTHER" id="PTHR46586:SF3">
    <property type="entry name" value="ANKYRIN REPEAT-CONTAINING PROTEIN"/>
    <property type="match status" value="1"/>
</dbReference>
<dbReference type="PANTHER" id="PTHR46586">
    <property type="entry name" value="ANKYRIN REPEAT-CONTAINING PROTEIN"/>
    <property type="match status" value="1"/>
</dbReference>
<dbReference type="InterPro" id="IPR002110">
    <property type="entry name" value="Ankyrin_rpt"/>
</dbReference>
<dbReference type="Proteomes" id="UP000266239">
    <property type="component" value="Unassembled WGS sequence"/>
</dbReference>
<comment type="caution">
    <text evidence="1">The sequence shown here is derived from an EMBL/GenBank/DDBJ whole genome shotgun (WGS) entry which is preliminary data.</text>
</comment>
<dbReference type="EMBL" id="QUTA01000938">
    <property type="protein sequence ID" value="RHY36497.1"/>
    <property type="molecule type" value="Genomic_DNA"/>
</dbReference>
<evidence type="ECO:0000313" key="2">
    <source>
        <dbReference type="Proteomes" id="UP000266239"/>
    </source>
</evidence>
<organism evidence="1 2">
    <name type="scientific">Aphanomyces astaci</name>
    <name type="common">Crayfish plague agent</name>
    <dbReference type="NCBI Taxonomy" id="112090"/>
    <lineage>
        <taxon>Eukaryota</taxon>
        <taxon>Sar</taxon>
        <taxon>Stramenopiles</taxon>
        <taxon>Oomycota</taxon>
        <taxon>Saprolegniomycetes</taxon>
        <taxon>Saprolegniales</taxon>
        <taxon>Verrucalvaceae</taxon>
        <taxon>Aphanomyces</taxon>
    </lineage>
</organism>
<protein>
    <submittedName>
        <fullName evidence="1">Uncharacterized protein</fullName>
    </submittedName>
</protein>
<proteinExistence type="predicted"/>
<name>A0A397BY64_APHAT</name>
<dbReference type="Pfam" id="PF12796">
    <property type="entry name" value="Ank_2"/>
    <property type="match status" value="1"/>
</dbReference>
<dbReference type="InterPro" id="IPR052050">
    <property type="entry name" value="SecEffector_AnkRepeat"/>
</dbReference>
<dbReference type="SUPFAM" id="SSF48403">
    <property type="entry name" value="Ankyrin repeat"/>
    <property type="match status" value="1"/>
</dbReference>
<sequence>MAAHILRFHPLHSRDLGAIVFGFQRGFPREFLSIVSVLRAHIRSRRLYTSLTAWTATVPPSLESWLTHVDIVTFKRLFDLDASLFGHAMDDLACVGRRDLLAFLYNAGGTIHCSPAALDCAASAGHLECVQFLTDTKSAAATTEAMDQAAAHGFDSIVRYLHQHRPEGCTPRALDRAARAGHVSVVKYLVDHIRTCCCLSTALDIAAASGHLEIVQWLHPRTPRYRSTAAVDGAAAAGDLAMVEFLLTRRHEGASAAAVEAAVALGRMDLLTRLLLETAVDVGCIAVVVAVERRHVEAVTLLTPRVLDWRPVMHAAVARGTCLHVVATTVLGCHVLLHDEPVATGVGVAALYVAALSQKHVMLQLLAAMGHDNMWVEQAWHQAKMANDRAVMAHLCPLRWWWCRAKSILF</sequence>
<dbReference type="VEuPathDB" id="FungiDB:H257_08201"/>
<dbReference type="AlphaFoldDB" id="A0A397BY64"/>
<dbReference type="InterPro" id="IPR036770">
    <property type="entry name" value="Ankyrin_rpt-contain_sf"/>
</dbReference>
<accession>A0A397BY64</accession>